<name>A0A553ZWM4_9BACI</name>
<keyword evidence="2" id="KW-1185">Reference proteome</keyword>
<dbReference type="AlphaFoldDB" id="A0A553ZWM4"/>
<gene>
    <name evidence="1" type="ORF">FN960_13170</name>
</gene>
<comment type="caution">
    <text evidence="1">The sequence shown here is derived from an EMBL/GenBank/DDBJ whole genome shotgun (WGS) entry which is preliminary data.</text>
</comment>
<organism evidence="1 2">
    <name type="scientific">Alkalicoccobacillus porphyridii</name>
    <dbReference type="NCBI Taxonomy" id="2597270"/>
    <lineage>
        <taxon>Bacteria</taxon>
        <taxon>Bacillati</taxon>
        <taxon>Bacillota</taxon>
        <taxon>Bacilli</taxon>
        <taxon>Bacillales</taxon>
        <taxon>Bacillaceae</taxon>
        <taxon>Alkalicoccobacillus</taxon>
    </lineage>
</organism>
<reference evidence="1 2" key="1">
    <citation type="submission" date="2019-07" db="EMBL/GenBank/DDBJ databases">
        <authorList>
            <person name="Park Y.J."/>
            <person name="Jeong S.E."/>
            <person name="Jung H.S."/>
        </authorList>
    </citation>
    <scope>NUCLEOTIDE SEQUENCE [LARGE SCALE GENOMIC DNA]</scope>
    <source>
        <strain evidence="2">P16(2019)</strain>
    </source>
</reference>
<evidence type="ECO:0000313" key="1">
    <source>
        <dbReference type="EMBL" id="TSB45864.1"/>
    </source>
</evidence>
<dbReference type="RefSeq" id="WP_143849204.1">
    <property type="nucleotide sequence ID" value="NZ_VLXZ01000008.1"/>
</dbReference>
<accession>A0A553ZWM4</accession>
<protein>
    <submittedName>
        <fullName evidence="1">Uncharacterized protein</fullName>
    </submittedName>
</protein>
<dbReference type="EMBL" id="VLXZ01000008">
    <property type="protein sequence ID" value="TSB45864.1"/>
    <property type="molecule type" value="Genomic_DNA"/>
</dbReference>
<dbReference type="Proteomes" id="UP000318521">
    <property type="component" value="Unassembled WGS sequence"/>
</dbReference>
<proteinExistence type="predicted"/>
<sequence length="66" mass="7400">MEIEKKSLANLYMDTKNDSSCKEGSLDFSSLLIIDLIVNAEAQAIIKKNFLLGIENSRIQVNNIKI</sequence>
<evidence type="ECO:0000313" key="2">
    <source>
        <dbReference type="Proteomes" id="UP000318521"/>
    </source>
</evidence>